<dbReference type="SUPFAM" id="SSF50156">
    <property type="entry name" value="PDZ domain-like"/>
    <property type="match status" value="1"/>
</dbReference>
<dbReference type="PANTHER" id="PTHR42837:SF2">
    <property type="entry name" value="MEMBRANE METALLOPROTEASE ARASP2, CHLOROPLASTIC-RELATED"/>
    <property type="match status" value="1"/>
</dbReference>
<feature type="transmembrane region" description="Helical" evidence="11">
    <location>
        <begin position="6"/>
        <end position="23"/>
    </location>
</feature>
<proteinExistence type="inferred from homology"/>
<dbReference type="Proteomes" id="UP000295371">
    <property type="component" value="Unassembled WGS sequence"/>
</dbReference>
<dbReference type="GO" id="GO:0004222">
    <property type="term" value="F:metalloendopeptidase activity"/>
    <property type="evidence" value="ECO:0007669"/>
    <property type="project" value="InterPro"/>
</dbReference>
<sequence>METLIYVGAAIGFFALIMASIALHEIGHLIPAKIFDVKTTQYFVGFGRTLWSTRIGETEYGVKALPLGGFVRMVGMYPRHADGSLRASSSGLFQNLADSAREFEHEEIRPEDEGRLFYQKKPWQKLIIMFAGPLMNLLLAFALLQTLFGMNGIVQPTLEVTRVQECVIPADRAEQVCQPGDPLTPAVEAGLQPGDVIVGFNGVTVENWDQLSELIRTNYDRSAQITVERGGSAVELPTVNTIVTSRPDDVDPAKQVAVGFLGVEPGSERVAGTPGRVVETMVDMTHSSIVGVINLPVRVYYTAADLVTGQQRDPNGPMSVVGASRVAGEVATTDQLTNPDRGSYVLLLLGSVNLFVAVLNLVPLMPFDGGHIAGALWEWLRRGLAKVFGRPDPGYVDVAKTLPVAYLVGGFLMICGVVLIVADVVSPITLF</sequence>
<comment type="caution">
    <text evidence="14">The sequence shown here is derived from an EMBL/GenBank/DDBJ whole genome shotgun (WGS) entry which is preliminary data.</text>
</comment>
<evidence type="ECO:0000313" key="14">
    <source>
        <dbReference type="EMBL" id="TDT32903.1"/>
    </source>
</evidence>
<evidence type="ECO:0000259" key="13">
    <source>
        <dbReference type="Pfam" id="PF17820"/>
    </source>
</evidence>
<dbReference type="InterPro" id="IPR041489">
    <property type="entry name" value="PDZ_6"/>
</dbReference>
<feature type="transmembrane region" description="Helical" evidence="11">
    <location>
        <begin position="126"/>
        <end position="148"/>
    </location>
</feature>
<evidence type="ECO:0000256" key="6">
    <source>
        <dbReference type="ARBA" id="ARBA00022801"/>
    </source>
</evidence>
<dbReference type="EMBL" id="SOAW01000001">
    <property type="protein sequence ID" value="TDT32903.1"/>
    <property type="molecule type" value="Genomic_DNA"/>
</dbReference>
<evidence type="ECO:0000256" key="7">
    <source>
        <dbReference type="ARBA" id="ARBA00022833"/>
    </source>
</evidence>
<reference evidence="14 15" key="1">
    <citation type="submission" date="2019-03" db="EMBL/GenBank/DDBJ databases">
        <title>Genomic Encyclopedia of Archaeal and Bacterial Type Strains, Phase II (KMG-II): from individual species to whole genera.</title>
        <authorList>
            <person name="Goeker M."/>
        </authorList>
    </citation>
    <scope>NUCLEOTIDE SEQUENCE [LARGE SCALE GENOMIC DNA]</scope>
    <source>
        <strain evidence="14 15">DSM 24323</strain>
    </source>
</reference>
<keyword evidence="5 11" id="KW-0812">Transmembrane</keyword>
<dbReference type="InterPro" id="IPR036034">
    <property type="entry name" value="PDZ_sf"/>
</dbReference>
<dbReference type="PANTHER" id="PTHR42837">
    <property type="entry name" value="REGULATOR OF SIGMA-E PROTEASE RSEP"/>
    <property type="match status" value="1"/>
</dbReference>
<evidence type="ECO:0000256" key="3">
    <source>
        <dbReference type="ARBA" id="ARBA00007931"/>
    </source>
</evidence>
<feature type="domain" description="PDZ" evidence="13">
    <location>
        <begin position="183"/>
        <end position="229"/>
    </location>
</feature>
<comment type="similarity">
    <text evidence="3">Belongs to the peptidase M50B family.</text>
</comment>
<dbReference type="Pfam" id="PF02163">
    <property type="entry name" value="Peptidase_M50"/>
    <property type="match status" value="1"/>
</dbReference>
<gene>
    <name evidence="14" type="ORF">CLV29_0493</name>
</gene>
<evidence type="ECO:0000256" key="10">
    <source>
        <dbReference type="ARBA" id="ARBA00023136"/>
    </source>
</evidence>
<evidence type="ECO:0000256" key="8">
    <source>
        <dbReference type="ARBA" id="ARBA00022989"/>
    </source>
</evidence>
<comment type="subcellular location">
    <subcellularLocation>
        <location evidence="2">Membrane</location>
        <topology evidence="2">Multi-pass membrane protein</topology>
    </subcellularLocation>
</comment>
<dbReference type="AlphaFoldDB" id="A0A4R7J8T6"/>
<keyword evidence="10 11" id="KW-0472">Membrane</keyword>
<keyword evidence="9" id="KW-0482">Metalloprotease</keyword>
<dbReference type="OrthoDB" id="9782003at2"/>
<dbReference type="GO" id="GO:0016020">
    <property type="term" value="C:membrane"/>
    <property type="evidence" value="ECO:0007669"/>
    <property type="project" value="UniProtKB-SubCell"/>
</dbReference>
<dbReference type="Gene3D" id="2.30.42.10">
    <property type="match status" value="1"/>
</dbReference>
<dbReference type="GO" id="GO:0006508">
    <property type="term" value="P:proteolysis"/>
    <property type="evidence" value="ECO:0007669"/>
    <property type="project" value="UniProtKB-KW"/>
</dbReference>
<accession>A0A4R7J8T6</accession>
<evidence type="ECO:0000256" key="9">
    <source>
        <dbReference type="ARBA" id="ARBA00023049"/>
    </source>
</evidence>
<name>A0A4R7J8T6_9ACTN</name>
<comment type="cofactor">
    <cofactor evidence="1">
        <name>Zn(2+)</name>
        <dbReference type="ChEBI" id="CHEBI:29105"/>
    </cofactor>
</comment>
<dbReference type="Pfam" id="PF17820">
    <property type="entry name" value="PDZ_6"/>
    <property type="match status" value="1"/>
</dbReference>
<keyword evidence="15" id="KW-1185">Reference proteome</keyword>
<keyword evidence="7" id="KW-0862">Zinc</keyword>
<keyword evidence="6" id="KW-0378">Hydrolase</keyword>
<evidence type="ECO:0000256" key="11">
    <source>
        <dbReference type="SAM" id="Phobius"/>
    </source>
</evidence>
<evidence type="ECO:0000259" key="12">
    <source>
        <dbReference type="Pfam" id="PF02163"/>
    </source>
</evidence>
<evidence type="ECO:0000256" key="1">
    <source>
        <dbReference type="ARBA" id="ARBA00001947"/>
    </source>
</evidence>
<feature type="transmembrane region" description="Helical" evidence="11">
    <location>
        <begin position="404"/>
        <end position="425"/>
    </location>
</feature>
<keyword evidence="8 11" id="KW-1133">Transmembrane helix</keyword>
<feature type="domain" description="Peptidase M50" evidence="12">
    <location>
        <begin position="13"/>
        <end position="383"/>
    </location>
</feature>
<evidence type="ECO:0000256" key="4">
    <source>
        <dbReference type="ARBA" id="ARBA00022670"/>
    </source>
</evidence>
<keyword evidence="4 14" id="KW-0645">Protease</keyword>
<feature type="transmembrane region" description="Helical" evidence="11">
    <location>
        <begin position="344"/>
        <end position="362"/>
    </location>
</feature>
<organism evidence="14 15">
    <name type="scientific">Naumannella halotolerans</name>
    <dbReference type="NCBI Taxonomy" id="993414"/>
    <lineage>
        <taxon>Bacteria</taxon>
        <taxon>Bacillati</taxon>
        <taxon>Actinomycetota</taxon>
        <taxon>Actinomycetes</taxon>
        <taxon>Propionibacteriales</taxon>
        <taxon>Propionibacteriaceae</taxon>
        <taxon>Naumannella</taxon>
    </lineage>
</organism>
<dbReference type="InterPro" id="IPR008915">
    <property type="entry name" value="Peptidase_M50"/>
</dbReference>
<dbReference type="CDD" id="cd06163">
    <property type="entry name" value="S2P-M50_PDZ_RseP-like"/>
    <property type="match status" value="1"/>
</dbReference>
<evidence type="ECO:0000313" key="15">
    <source>
        <dbReference type="Proteomes" id="UP000295371"/>
    </source>
</evidence>
<dbReference type="InterPro" id="IPR004387">
    <property type="entry name" value="Pept_M50_Zn"/>
</dbReference>
<evidence type="ECO:0000256" key="5">
    <source>
        <dbReference type="ARBA" id="ARBA00022692"/>
    </source>
</evidence>
<protein>
    <submittedName>
        <fullName evidence="14">Membrane-associated protease RseP (Regulator of RpoE activity)</fullName>
    </submittedName>
</protein>
<evidence type="ECO:0000256" key="2">
    <source>
        <dbReference type="ARBA" id="ARBA00004141"/>
    </source>
</evidence>
<dbReference type="RefSeq" id="WP_133753487.1">
    <property type="nucleotide sequence ID" value="NZ_CP171129.1"/>
</dbReference>